<organism evidence="2">
    <name type="scientific">hydrothermal vent metagenome</name>
    <dbReference type="NCBI Taxonomy" id="652676"/>
    <lineage>
        <taxon>unclassified sequences</taxon>
        <taxon>metagenomes</taxon>
        <taxon>ecological metagenomes</taxon>
    </lineage>
</organism>
<dbReference type="SMART" id="SM00530">
    <property type="entry name" value="HTH_XRE"/>
    <property type="match status" value="1"/>
</dbReference>
<evidence type="ECO:0000313" key="2">
    <source>
        <dbReference type="EMBL" id="VAW08600.1"/>
    </source>
</evidence>
<dbReference type="SUPFAM" id="SSF47413">
    <property type="entry name" value="lambda repressor-like DNA-binding domains"/>
    <property type="match status" value="1"/>
</dbReference>
<dbReference type="InterPro" id="IPR001387">
    <property type="entry name" value="Cro/C1-type_HTH"/>
</dbReference>
<dbReference type="GO" id="GO:0003677">
    <property type="term" value="F:DNA binding"/>
    <property type="evidence" value="ECO:0007669"/>
    <property type="project" value="InterPro"/>
</dbReference>
<feature type="domain" description="HTH cro/C1-type" evidence="1">
    <location>
        <begin position="15"/>
        <end position="71"/>
    </location>
</feature>
<sequence length="73" mass="7795">MSVIANNLDRLAALILERRKALSLTQQDVADLCGVQRQTIGRVEAADPTVAVGTVMDVVDTLGIHIRVDGLPT</sequence>
<dbReference type="PROSITE" id="PS50943">
    <property type="entry name" value="HTH_CROC1"/>
    <property type="match status" value="1"/>
</dbReference>
<dbReference type="AlphaFoldDB" id="A0A3B0SVT5"/>
<dbReference type="Pfam" id="PF01381">
    <property type="entry name" value="HTH_3"/>
    <property type="match status" value="1"/>
</dbReference>
<protein>
    <recommendedName>
        <fullName evidence="1">HTH cro/C1-type domain-containing protein</fullName>
    </recommendedName>
</protein>
<reference evidence="2" key="1">
    <citation type="submission" date="2018-06" db="EMBL/GenBank/DDBJ databases">
        <authorList>
            <person name="Zhirakovskaya E."/>
        </authorList>
    </citation>
    <scope>NUCLEOTIDE SEQUENCE</scope>
</reference>
<name>A0A3B0SVT5_9ZZZZ</name>
<dbReference type="CDD" id="cd00093">
    <property type="entry name" value="HTH_XRE"/>
    <property type="match status" value="1"/>
</dbReference>
<evidence type="ECO:0000259" key="1">
    <source>
        <dbReference type="PROSITE" id="PS50943"/>
    </source>
</evidence>
<dbReference type="Gene3D" id="1.10.260.40">
    <property type="entry name" value="lambda repressor-like DNA-binding domains"/>
    <property type="match status" value="1"/>
</dbReference>
<accession>A0A3B0SVT5</accession>
<dbReference type="InterPro" id="IPR010982">
    <property type="entry name" value="Lambda_DNA-bd_dom_sf"/>
</dbReference>
<dbReference type="EMBL" id="UOEI01000616">
    <property type="protein sequence ID" value="VAW08600.1"/>
    <property type="molecule type" value="Genomic_DNA"/>
</dbReference>
<gene>
    <name evidence="2" type="ORF">MNBD_ACTINO01-821</name>
</gene>
<proteinExistence type="predicted"/>